<dbReference type="Proteomes" id="UP001558652">
    <property type="component" value="Unassembled WGS sequence"/>
</dbReference>
<protein>
    <recommendedName>
        <fullName evidence="5">Carboxylic ester hydrolase</fullName>
        <ecNumber evidence="5">3.1.1.-</ecNumber>
    </recommendedName>
</protein>
<evidence type="ECO:0000256" key="6">
    <source>
        <dbReference type="SAM" id="MobiDB-lite"/>
    </source>
</evidence>
<proteinExistence type="inferred from homology"/>
<accession>A0ABD0Y4X7</accession>
<dbReference type="InterPro" id="IPR029058">
    <property type="entry name" value="AB_hydrolase_fold"/>
</dbReference>
<comment type="caution">
    <text evidence="8">The sequence shown here is derived from an EMBL/GenBank/DDBJ whole genome shotgun (WGS) entry which is preliminary data.</text>
</comment>
<keyword evidence="2" id="KW-0719">Serine esterase</keyword>
<evidence type="ECO:0000256" key="2">
    <source>
        <dbReference type="ARBA" id="ARBA00022487"/>
    </source>
</evidence>
<evidence type="ECO:0000259" key="7">
    <source>
        <dbReference type="Pfam" id="PF00135"/>
    </source>
</evidence>
<reference evidence="8 9" key="1">
    <citation type="submission" date="2024-07" db="EMBL/GenBank/DDBJ databases">
        <title>Chromosome-level genome assembly of the water stick insect Ranatra chinensis (Heteroptera: Nepidae).</title>
        <authorList>
            <person name="Liu X."/>
        </authorList>
    </citation>
    <scope>NUCLEOTIDE SEQUENCE [LARGE SCALE GENOMIC DNA]</scope>
    <source>
        <strain evidence="8">Cailab_2021Rc</strain>
        <tissue evidence="8">Muscle</tissue>
    </source>
</reference>
<dbReference type="EC" id="3.1.1.-" evidence="5"/>
<gene>
    <name evidence="8" type="ORF">AAG570_003661</name>
</gene>
<dbReference type="InterPro" id="IPR002018">
    <property type="entry name" value="CarbesteraseB"/>
</dbReference>
<evidence type="ECO:0000256" key="3">
    <source>
        <dbReference type="ARBA" id="ARBA00022801"/>
    </source>
</evidence>
<dbReference type="PROSITE" id="PS00122">
    <property type="entry name" value="CARBOXYLESTERASE_B_1"/>
    <property type="match status" value="1"/>
</dbReference>
<evidence type="ECO:0000256" key="5">
    <source>
        <dbReference type="RuleBase" id="RU361235"/>
    </source>
</evidence>
<name>A0ABD0Y4X7_9HEMI</name>
<dbReference type="SUPFAM" id="SSF53474">
    <property type="entry name" value="alpha/beta-Hydrolases"/>
    <property type="match status" value="1"/>
</dbReference>
<dbReference type="InterPro" id="IPR050309">
    <property type="entry name" value="Type-B_Carboxylest/Lipase"/>
</dbReference>
<sequence length="542" mass="60111">MKSSWSEETPGGMHTKSFGPACPQPIHELEPTYGAKDITQNEDCLYLNVWTTDMAVRYKKIPVVLLLEGEGFVTGYPGRLPCQDLAAEGVVVVSAAYRLNVFGFLCLEDAEGRGNVGLLDQYLVLVWIRQNIEAFGGDPHQVTIMGHSAGAVSALYHMISPRTKGLFQRVILMSGSIRSPWWRESGGTKSNASLAIARSLGCLGVTTSSAILACLRSKSYEEVLKAFETQYMNGNWTELPLPVVDDFLPEIEQYLPTSPDEALSKGQYLMIPVITGITSREGAIAISQWTDLIQQGYSQLRRFFMDAVIPSMLDRYNMSRNSPELREILAWQYVNPVQDSDTALLAAKLLDFYSDAQYVGPHLLQLEHLLNKSRGDKVLPVYNYYFDQQSPDNLYKNSLNITGSSHGTELVYLLGPSLGQRLGGSAARFTPQQMKLSNTVKRLWTEFIRKGEISASPYGYGVSWTPCTGSADDWLVLKSDDSLPPSQQVMRRASSSGGGVGAQIWTHLLPRLQQIIANRTAQLADREYQPAGMQLTKGSFFF</sequence>
<feature type="domain" description="Carboxylesterase type B" evidence="7">
    <location>
        <begin position="12"/>
        <end position="480"/>
    </location>
</feature>
<keyword evidence="3 5" id="KW-0378">Hydrolase</keyword>
<evidence type="ECO:0000256" key="1">
    <source>
        <dbReference type="ARBA" id="ARBA00005964"/>
    </source>
</evidence>
<feature type="region of interest" description="Disordered" evidence="6">
    <location>
        <begin position="1"/>
        <end position="21"/>
    </location>
</feature>
<dbReference type="EMBL" id="JBFDAA010000014">
    <property type="protein sequence ID" value="KAL1122256.1"/>
    <property type="molecule type" value="Genomic_DNA"/>
</dbReference>
<dbReference type="Gene3D" id="3.40.50.1820">
    <property type="entry name" value="alpha/beta hydrolase"/>
    <property type="match status" value="1"/>
</dbReference>
<evidence type="ECO:0000256" key="4">
    <source>
        <dbReference type="ARBA" id="ARBA00023180"/>
    </source>
</evidence>
<organism evidence="8 9">
    <name type="scientific">Ranatra chinensis</name>
    <dbReference type="NCBI Taxonomy" id="642074"/>
    <lineage>
        <taxon>Eukaryota</taxon>
        <taxon>Metazoa</taxon>
        <taxon>Ecdysozoa</taxon>
        <taxon>Arthropoda</taxon>
        <taxon>Hexapoda</taxon>
        <taxon>Insecta</taxon>
        <taxon>Pterygota</taxon>
        <taxon>Neoptera</taxon>
        <taxon>Paraneoptera</taxon>
        <taxon>Hemiptera</taxon>
        <taxon>Heteroptera</taxon>
        <taxon>Panheteroptera</taxon>
        <taxon>Nepomorpha</taxon>
        <taxon>Nepidae</taxon>
        <taxon>Ranatrinae</taxon>
        <taxon>Ranatra</taxon>
    </lineage>
</organism>
<keyword evidence="4" id="KW-0325">Glycoprotein</keyword>
<evidence type="ECO:0000313" key="9">
    <source>
        <dbReference type="Proteomes" id="UP001558652"/>
    </source>
</evidence>
<keyword evidence="9" id="KW-1185">Reference proteome</keyword>
<dbReference type="Pfam" id="PF00135">
    <property type="entry name" value="COesterase"/>
    <property type="match status" value="1"/>
</dbReference>
<dbReference type="GO" id="GO:0052689">
    <property type="term" value="F:carboxylic ester hydrolase activity"/>
    <property type="evidence" value="ECO:0007669"/>
    <property type="project" value="UniProtKB-KW"/>
</dbReference>
<dbReference type="PANTHER" id="PTHR11559">
    <property type="entry name" value="CARBOXYLESTERASE"/>
    <property type="match status" value="1"/>
</dbReference>
<evidence type="ECO:0000313" key="8">
    <source>
        <dbReference type="EMBL" id="KAL1122256.1"/>
    </source>
</evidence>
<dbReference type="InterPro" id="IPR019826">
    <property type="entry name" value="Carboxylesterase_B_AS"/>
</dbReference>
<dbReference type="AlphaFoldDB" id="A0ABD0Y4X7"/>
<comment type="similarity">
    <text evidence="1 5">Belongs to the type-B carboxylesterase/lipase family.</text>
</comment>